<evidence type="ECO:0000256" key="4">
    <source>
        <dbReference type="ARBA" id="ARBA00022692"/>
    </source>
</evidence>
<sequence>GGVCIAQSVKIPREPKPGEFDKIIRRLLETSNARAVIIFLLASSRSHLSPWDEIHGGDFCPVLPVFLLEDVSEGSLSSSFDRYFSSRTLDNNRRNIWFAEFWEDNFHCKLSRHALKKGSHVKKCTNRERIGQDSAYEQEGKVQFVIDAVYAMGHALHAMHRDLCPGRVGLCPRMDPVDGTQLLKYIRNVNFSGIAGNPVTFNENGDYQLRNERMLWPGSGQQLPRSVCSLPCQPGERKKTVKGMPCCWHCEPCTGYQYQVDRYTCKTCPYDMRPTENRTGCRPIPIIKLEWGSPWAVLPLFLAVAGIAATLFVVVTFVRYNDTPIVKASGRELSYVLLAGIFLCYATTFLMIAEPDLGTCSLRRVFLGLGMSISYAALLTKTNRIYRIFEQGKRSVSAPRFISPASQLAITFSLISLQLLGICVWFVVDPSHSVVDFQDQRTLDPRFARGVLKCDISDLSLICLLGYSMLLMVTCTVYAIKTRGVPETFNEAKPIGFTMYTTCIVWLAFIPIFFGTSQSADKLYIQTTTLTVSVSLSASVSLGMLYMPKVYIILFHPEQNVPKRKRSLKAVVTAATMSNKFTQKGSFRPNGEAKSELCENLEAPGECPAPPLSLWTSPGPAPPPLDQARPRPSPAGPGQAPPSSWSRSRFPLPTKSVPMGSQGEP</sequence>
<feature type="transmembrane region" description="Helical" evidence="13">
    <location>
        <begin position="295"/>
        <end position="321"/>
    </location>
</feature>
<dbReference type="Pfam" id="PF01094">
    <property type="entry name" value="ANF_receptor"/>
    <property type="match status" value="1"/>
</dbReference>
<feature type="transmembrane region" description="Helical" evidence="13">
    <location>
        <begin position="459"/>
        <end position="480"/>
    </location>
</feature>
<evidence type="ECO:0000256" key="5">
    <source>
        <dbReference type="ARBA" id="ARBA00022729"/>
    </source>
</evidence>
<feature type="compositionally biased region" description="Pro residues" evidence="12">
    <location>
        <begin position="619"/>
        <end position="635"/>
    </location>
</feature>
<dbReference type="FunFam" id="2.10.50.30:FF:000001">
    <property type="entry name" value="metabotropic glutamate receptor 1"/>
    <property type="match status" value="1"/>
</dbReference>
<evidence type="ECO:0000256" key="8">
    <source>
        <dbReference type="ARBA" id="ARBA00023136"/>
    </source>
</evidence>
<comment type="similarity">
    <text evidence="2">Belongs to the G-protein coupled receptor 3 family.</text>
</comment>
<dbReference type="InterPro" id="IPR017978">
    <property type="entry name" value="GPCR_3_C"/>
</dbReference>
<dbReference type="PRINTS" id="PR01054">
    <property type="entry name" value="MTABOTROPC4R"/>
</dbReference>
<evidence type="ECO:0000313" key="15">
    <source>
        <dbReference type="Ensembl" id="ENSCHIP00010026886.1"/>
    </source>
</evidence>
<dbReference type="GO" id="GO:0004930">
    <property type="term" value="F:G protein-coupled receptor activity"/>
    <property type="evidence" value="ECO:0007669"/>
    <property type="project" value="UniProtKB-KW"/>
</dbReference>
<dbReference type="InterPro" id="IPR050726">
    <property type="entry name" value="mGluR"/>
</dbReference>
<feature type="transmembrane region" description="Helical" evidence="13">
    <location>
        <begin position="492"/>
        <end position="514"/>
    </location>
</feature>
<dbReference type="FunFam" id="3.40.50.2300:FF:000176">
    <property type="entry name" value="metabotropic glutamate receptor 7"/>
    <property type="match status" value="1"/>
</dbReference>
<dbReference type="InterPro" id="IPR000337">
    <property type="entry name" value="GPCR_3"/>
</dbReference>
<keyword evidence="5" id="KW-0732">Signal</keyword>
<dbReference type="InterPro" id="IPR001786">
    <property type="entry name" value="GPCR_3_mGluR4"/>
</dbReference>
<keyword evidence="6 13" id="KW-1133">Transmembrane helix</keyword>
<dbReference type="PANTHER" id="PTHR24060">
    <property type="entry name" value="METABOTROPIC GLUTAMATE RECEPTOR"/>
    <property type="match status" value="1"/>
</dbReference>
<evidence type="ECO:0000256" key="6">
    <source>
        <dbReference type="ARBA" id="ARBA00022989"/>
    </source>
</evidence>
<protein>
    <recommendedName>
        <fullName evidence="14">G-protein coupled receptors family 3 profile domain-containing protein</fullName>
    </recommendedName>
</protein>
<comment type="subcellular location">
    <subcellularLocation>
        <location evidence="1">Cell membrane</location>
        <topology evidence="1">Multi-pass membrane protein</topology>
    </subcellularLocation>
</comment>
<organism evidence="15">
    <name type="scientific">Capra hircus</name>
    <name type="common">Goat</name>
    <dbReference type="NCBI Taxonomy" id="9925"/>
    <lineage>
        <taxon>Eukaryota</taxon>
        <taxon>Metazoa</taxon>
        <taxon>Chordata</taxon>
        <taxon>Craniata</taxon>
        <taxon>Vertebrata</taxon>
        <taxon>Euteleostomi</taxon>
        <taxon>Mammalia</taxon>
        <taxon>Eutheria</taxon>
        <taxon>Laurasiatheria</taxon>
        <taxon>Artiodactyla</taxon>
        <taxon>Ruminantia</taxon>
        <taxon>Pecora</taxon>
        <taxon>Bovidae</taxon>
        <taxon>Caprinae</taxon>
        <taxon>Capra</taxon>
    </lineage>
</organism>
<accession>A0A8C2RCH0</accession>
<feature type="region of interest" description="Disordered" evidence="12">
    <location>
        <begin position="608"/>
        <end position="665"/>
    </location>
</feature>
<dbReference type="InterPro" id="IPR017979">
    <property type="entry name" value="GPCR_3_CS"/>
</dbReference>
<feature type="transmembrane region" description="Helical" evidence="13">
    <location>
        <begin position="333"/>
        <end position="353"/>
    </location>
</feature>
<keyword evidence="3" id="KW-1003">Cell membrane</keyword>
<dbReference type="GO" id="GO:0005886">
    <property type="term" value="C:plasma membrane"/>
    <property type="evidence" value="ECO:0007669"/>
    <property type="project" value="UniProtKB-SubCell"/>
</dbReference>
<reference evidence="15" key="1">
    <citation type="submission" date="2019-03" db="EMBL/GenBank/DDBJ databases">
        <title>Genome sequencing and reference-guided assembly of Black Bengal Goat (Capra hircus).</title>
        <authorList>
            <person name="Siddiki A.Z."/>
            <person name="Baten A."/>
            <person name="Billah M."/>
            <person name="Alam M.A.U."/>
            <person name="Shawrob K.S.M."/>
            <person name="Saha S."/>
            <person name="Chowdhury M."/>
            <person name="Rahman A.H."/>
            <person name="Stear M."/>
            <person name="Miah G."/>
            <person name="Das G.B."/>
            <person name="Hossain M.M."/>
            <person name="Kumkum M."/>
            <person name="Islam M.S."/>
            <person name="Mollah A.M."/>
            <person name="Ahsan A."/>
            <person name="Tusar F."/>
            <person name="Khan M.K.I."/>
        </authorList>
    </citation>
    <scope>NUCLEOTIDE SEQUENCE [LARGE SCALE GENOMIC DNA]</scope>
</reference>
<dbReference type="InterPro" id="IPR011500">
    <property type="entry name" value="GPCR_3_9-Cys_dom"/>
</dbReference>
<dbReference type="PRINTS" id="PR00593">
    <property type="entry name" value="MTABOTROPICR"/>
</dbReference>
<dbReference type="InterPro" id="IPR038550">
    <property type="entry name" value="GPCR_3_9-Cys_sf"/>
</dbReference>
<keyword evidence="7" id="KW-0297">G-protein coupled receptor</keyword>
<keyword evidence="9" id="KW-0675">Receptor</keyword>
<dbReference type="PRINTS" id="PR00248">
    <property type="entry name" value="GPCRMGR"/>
</dbReference>
<evidence type="ECO:0000256" key="13">
    <source>
        <dbReference type="SAM" id="Phobius"/>
    </source>
</evidence>
<dbReference type="PROSITE" id="PS00980">
    <property type="entry name" value="G_PROTEIN_RECEP_F3_2"/>
    <property type="match status" value="1"/>
</dbReference>
<dbReference type="SUPFAM" id="SSF53822">
    <property type="entry name" value="Periplasmic binding protein-like I"/>
    <property type="match status" value="1"/>
</dbReference>
<dbReference type="InterPro" id="IPR000162">
    <property type="entry name" value="GPCR_3_mtglu_rcpt"/>
</dbReference>
<keyword evidence="11" id="KW-0807">Transducer</keyword>
<keyword evidence="8 13" id="KW-0472">Membrane</keyword>
<dbReference type="PROSITE" id="PS00981">
    <property type="entry name" value="G_PROTEIN_RECEP_F3_3"/>
    <property type="match status" value="1"/>
</dbReference>
<dbReference type="Gene3D" id="2.10.50.30">
    <property type="entry name" value="GPCR, family 3, nine cysteines domain"/>
    <property type="match status" value="1"/>
</dbReference>
<feature type="domain" description="G-protein coupled receptors family 3 profile" evidence="14">
    <location>
        <begin position="295"/>
        <end position="569"/>
    </location>
</feature>
<evidence type="ECO:0000256" key="12">
    <source>
        <dbReference type="SAM" id="MobiDB-lite"/>
    </source>
</evidence>
<keyword evidence="10" id="KW-0325">Glycoprotein</keyword>
<evidence type="ECO:0000256" key="11">
    <source>
        <dbReference type="ARBA" id="ARBA00023224"/>
    </source>
</evidence>
<proteinExistence type="inferred from homology"/>
<dbReference type="Pfam" id="PF07562">
    <property type="entry name" value="NCD3G"/>
    <property type="match status" value="1"/>
</dbReference>
<evidence type="ECO:0000256" key="9">
    <source>
        <dbReference type="ARBA" id="ARBA00023170"/>
    </source>
</evidence>
<evidence type="ECO:0000256" key="10">
    <source>
        <dbReference type="ARBA" id="ARBA00023180"/>
    </source>
</evidence>
<dbReference type="AlphaFoldDB" id="A0A8C2RCH0"/>
<dbReference type="Gene3D" id="3.40.50.2300">
    <property type="match status" value="2"/>
</dbReference>
<evidence type="ECO:0000256" key="7">
    <source>
        <dbReference type="ARBA" id="ARBA00023040"/>
    </source>
</evidence>
<name>A0A8C2RCH0_CAPHI</name>
<evidence type="ECO:0000259" key="14">
    <source>
        <dbReference type="PROSITE" id="PS50259"/>
    </source>
</evidence>
<evidence type="ECO:0000256" key="3">
    <source>
        <dbReference type="ARBA" id="ARBA00022475"/>
    </source>
</evidence>
<feature type="transmembrane region" description="Helical" evidence="13">
    <location>
        <begin position="365"/>
        <end position="386"/>
    </location>
</feature>
<dbReference type="Ensembl" id="ENSCHIT00010037969.1">
    <property type="protein sequence ID" value="ENSCHIP00010026886.1"/>
    <property type="gene ID" value="ENSCHIG00010019942.1"/>
</dbReference>
<evidence type="ECO:0000256" key="2">
    <source>
        <dbReference type="ARBA" id="ARBA00007242"/>
    </source>
</evidence>
<keyword evidence="4 13" id="KW-0812">Transmembrane</keyword>
<dbReference type="InterPro" id="IPR028082">
    <property type="entry name" value="Peripla_BP_I"/>
</dbReference>
<reference evidence="15" key="2">
    <citation type="submission" date="2025-08" db="UniProtKB">
        <authorList>
            <consortium name="Ensembl"/>
        </authorList>
    </citation>
    <scope>IDENTIFICATION</scope>
</reference>
<evidence type="ECO:0000256" key="1">
    <source>
        <dbReference type="ARBA" id="ARBA00004651"/>
    </source>
</evidence>
<dbReference type="Pfam" id="PF00003">
    <property type="entry name" value="7tm_3"/>
    <property type="match status" value="1"/>
</dbReference>
<dbReference type="PROSITE" id="PS50259">
    <property type="entry name" value="G_PROTEIN_RECEP_F3_4"/>
    <property type="match status" value="1"/>
</dbReference>
<feature type="transmembrane region" description="Helical" evidence="13">
    <location>
        <begin position="534"/>
        <end position="556"/>
    </location>
</feature>
<dbReference type="InterPro" id="IPR001828">
    <property type="entry name" value="ANF_lig-bd_rcpt"/>
</dbReference>